<dbReference type="InterPro" id="IPR000182">
    <property type="entry name" value="GNAT_dom"/>
</dbReference>
<evidence type="ECO:0000313" key="3">
    <source>
        <dbReference type="Proteomes" id="UP001196413"/>
    </source>
</evidence>
<organism evidence="2 3">
    <name type="scientific">Parelaphostrongylus tenuis</name>
    <name type="common">Meningeal worm</name>
    <dbReference type="NCBI Taxonomy" id="148309"/>
    <lineage>
        <taxon>Eukaryota</taxon>
        <taxon>Metazoa</taxon>
        <taxon>Ecdysozoa</taxon>
        <taxon>Nematoda</taxon>
        <taxon>Chromadorea</taxon>
        <taxon>Rhabditida</taxon>
        <taxon>Rhabditina</taxon>
        <taxon>Rhabditomorpha</taxon>
        <taxon>Strongyloidea</taxon>
        <taxon>Metastrongylidae</taxon>
        <taxon>Parelaphostrongylus</taxon>
    </lineage>
</organism>
<name>A0AAD5QRV7_PARTN</name>
<protein>
    <recommendedName>
        <fullName evidence="1">N-acetyltransferase domain-containing protein</fullName>
    </recommendedName>
</protein>
<evidence type="ECO:0000313" key="2">
    <source>
        <dbReference type="EMBL" id="KAJ1359997.1"/>
    </source>
</evidence>
<dbReference type="PROSITE" id="PS51186">
    <property type="entry name" value="GNAT"/>
    <property type="match status" value="1"/>
</dbReference>
<gene>
    <name evidence="2" type="ORF">KIN20_018850</name>
</gene>
<dbReference type="InterPro" id="IPR009658">
    <property type="entry name" value="DUF1248"/>
</dbReference>
<dbReference type="Pfam" id="PF06852">
    <property type="entry name" value="DUF1248"/>
    <property type="match status" value="1"/>
</dbReference>
<proteinExistence type="predicted"/>
<dbReference type="InterPro" id="IPR016181">
    <property type="entry name" value="Acyl_CoA_acyltransferase"/>
</dbReference>
<dbReference type="Proteomes" id="UP001196413">
    <property type="component" value="Unassembled WGS sequence"/>
</dbReference>
<feature type="domain" description="N-acetyltransferase" evidence="1">
    <location>
        <begin position="1"/>
        <end position="154"/>
    </location>
</feature>
<dbReference type="PANTHER" id="PTHR47408">
    <property type="entry name" value="PROTEIN CBG01304-RELATED"/>
    <property type="match status" value="1"/>
</dbReference>
<evidence type="ECO:0000259" key="1">
    <source>
        <dbReference type="PROSITE" id="PS51186"/>
    </source>
</evidence>
<sequence length="283" mass="32108">MVKSLQQIDVVLNPDNKHILEILKKRAQTEGWVPMAEDDMAWKRSFEEHTCYMGIDRESHEPVACVNVSFERSTSGDPEHDVYYIGDLYVRPDWRSVGLAELLWATAKKNVGDVNLVCYGSEKVAPLYADRYGFDKMPRYHSAFIAIPIENLVIPTTIDSQYHVKALKEVGESDVVAYDSEISFRSRGKFFLKVITAGKCFTKVSMDRLLERHLFFFYLLKVALDNTGKIVGIGCVRAIYSNNLLAGPFYADNEVNPARSWLVVVVVNDDDDDIVVVLVVELE</sequence>
<keyword evidence="3" id="KW-1185">Reference proteome</keyword>
<comment type="caution">
    <text evidence="2">The sequence shown here is derived from an EMBL/GenBank/DDBJ whole genome shotgun (WGS) entry which is preliminary data.</text>
</comment>
<dbReference type="EMBL" id="JAHQIW010003758">
    <property type="protein sequence ID" value="KAJ1359997.1"/>
    <property type="molecule type" value="Genomic_DNA"/>
</dbReference>
<dbReference type="SUPFAM" id="SSF55729">
    <property type="entry name" value="Acyl-CoA N-acyltransferases (Nat)"/>
    <property type="match status" value="1"/>
</dbReference>
<dbReference type="PANTHER" id="PTHR47408:SF1">
    <property type="entry name" value="N-ACETYLTRANSFERASE DOMAIN-CONTAINING PROTEIN"/>
    <property type="match status" value="1"/>
</dbReference>
<dbReference type="Gene3D" id="3.40.630.30">
    <property type="match status" value="1"/>
</dbReference>
<dbReference type="GO" id="GO:0016747">
    <property type="term" value="F:acyltransferase activity, transferring groups other than amino-acyl groups"/>
    <property type="evidence" value="ECO:0007669"/>
    <property type="project" value="InterPro"/>
</dbReference>
<accession>A0AAD5QRV7</accession>
<reference evidence="2" key="1">
    <citation type="submission" date="2021-06" db="EMBL/GenBank/DDBJ databases">
        <title>Parelaphostrongylus tenuis whole genome reference sequence.</title>
        <authorList>
            <person name="Garwood T.J."/>
            <person name="Larsen P.A."/>
            <person name="Fountain-Jones N.M."/>
            <person name="Garbe J.R."/>
            <person name="Macchietto M.G."/>
            <person name="Kania S.A."/>
            <person name="Gerhold R.W."/>
            <person name="Richards J.E."/>
            <person name="Wolf T.M."/>
        </authorList>
    </citation>
    <scope>NUCLEOTIDE SEQUENCE</scope>
    <source>
        <strain evidence="2">MNPRO001-30</strain>
        <tissue evidence="2">Meninges</tissue>
    </source>
</reference>
<dbReference type="AlphaFoldDB" id="A0AAD5QRV7"/>
<dbReference type="CDD" id="cd04301">
    <property type="entry name" value="NAT_SF"/>
    <property type="match status" value="1"/>
</dbReference>